<dbReference type="EMBL" id="CADEAL010000760">
    <property type="protein sequence ID" value="CAB1424867.1"/>
    <property type="molecule type" value="Genomic_DNA"/>
</dbReference>
<comment type="caution">
    <text evidence="2">The sequence shown here is derived from an EMBL/GenBank/DDBJ whole genome shotgun (WGS) entry which is preliminary data.</text>
</comment>
<proteinExistence type="predicted"/>
<dbReference type="AlphaFoldDB" id="A0A9N7U601"/>
<evidence type="ECO:0000313" key="2">
    <source>
        <dbReference type="EMBL" id="CAB1424867.1"/>
    </source>
</evidence>
<keyword evidence="3" id="KW-1185">Reference proteome</keyword>
<name>A0A9N7U601_PLEPL</name>
<reference evidence="2" key="1">
    <citation type="submission" date="2020-03" db="EMBL/GenBank/DDBJ databases">
        <authorList>
            <person name="Weist P."/>
        </authorList>
    </citation>
    <scope>NUCLEOTIDE SEQUENCE</scope>
</reference>
<gene>
    <name evidence="2" type="ORF">PLEPLA_LOCUS12796</name>
</gene>
<evidence type="ECO:0000313" key="3">
    <source>
        <dbReference type="Proteomes" id="UP001153269"/>
    </source>
</evidence>
<feature type="compositionally biased region" description="Basic and acidic residues" evidence="1">
    <location>
        <begin position="207"/>
        <end position="223"/>
    </location>
</feature>
<accession>A0A9N7U601</accession>
<protein>
    <submittedName>
        <fullName evidence="2">Uncharacterized protein</fullName>
    </submittedName>
</protein>
<feature type="region of interest" description="Disordered" evidence="1">
    <location>
        <begin position="207"/>
        <end position="237"/>
    </location>
</feature>
<dbReference type="Proteomes" id="UP001153269">
    <property type="component" value="Unassembled WGS sequence"/>
</dbReference>
<sequence>MWLVYFCSSSNILHTWICDCFTCPFTPCPSGDPPHPPTAPLPCQLNTPPHTPCVSFHSHHLVIPLRSLRRGSGKFLTQKAVEGGFFWSATGPKQWDEGEKPPQRQSLLWIPRSRCELSLFLLPRFLAPRPHRRSRDGQLRVFSVAHGNSTRVVMMPRPCVARGLDGPLCSWRGNLPHLHFSLHHTLINATRGTIRLADTAFPKLERPAPDYLKKNKSRRREEEVGGGAGERSRLRHE</sequence>
<evidence type="ECO:0000256" key="1">
    <source>
        <dbReference type="SAM" id="MobiDB-lite"/>
    </source>
</evidence>
<organism evidence="2 3">
    <name type="scientific">Pleuronectes platessa</name>
    <name type="common">European plaice</name>
    <dbReference type="NCBI Taxonomy" id="8262"/>
    <lineage>
        <taxon>Eukaryota</taxon>
        <taxon>Metazoa</taxon>
        <taxon>Chordata</taxon>
        <taxon>Craniata</taxon>
        <taxon>Vertebrata</taxon>
        <taxon>Euteleostomi</taxon>
        <taxon>Actinopterygii</taxon>
        <taxon>Neopterygii</taxon>
        <taxon>Teleostei</taxon>
        <taxon>Neoteleostei</taxon>
        <taxon>Acanthomorphata</taxon>
        <taxon>Carangaria</taxon>
        <taxon>Pleuronectiformes</taxon>
        <taxon>Pleuronectoidei</taxon>
        <taxon>Pleuronectidae</taxon>
        <taxon>Pleuronectes</taxon>
    </lineage>
</organism>